<comment type="caution">
    <text evidence="6">The sequence shown here is derived from an EMBL/GenBank/DDBJ whole genome shotgun (WGS) entry which is preliminary data.</text>
</comment>
<evidence type="ECO:0000256" key="4">
    <source>
        <dbReference type="ARBA" id="ARBA00023295"/>
    </source>
</evidence>
<dbReference type="SUPFAM" id="SSF75005">
    <property type="entry name" value="Arabinanase/levansucrase/invertase"/>
    <property type="match status" value="1"/>
</dbReference>
<evidence type="ECO:0000313" key="6">
    <source>
        <dbReference type="EMBL" id="HIR57007.1"/>
    </source>
</evidence>
<dbReference type="Gene3D" id="2.60.120.560">
    <property type="entry name" value="Exo-inulinase, domain 1"/>
    <property type="match status" value="1"/>
</dbReference>
<dbReference type="GO" id="GO:0004564">
    <property type="term" value="F:beta-fructofuranosidase activity"/>
    <property type="evidence" value="ECO:0007669"/>
    <property type="project" value="UniProtKB-EC"/>
</dbReference>
<protein>
    <recommendedName>
        <fullName evidence="2">beta-fructofuranosidase</fullName>
        <ecNumber evidence="2">3.2.1.26</ecNumber>
    </recommendedName>
</protein>
<dbReference type="PANTHER" id="PTHR43101">
    <property type="entry name" value="BETA-FRUCTOSIDASE"/>
    <property type="match status" value="1"/>
</dbReference>
<keyword evidence="4" id="KW-0326">Glycosidase</keyword>
<dbReference type="EMBL" id="DVHF01000055">
    <property type="protein sequence ID" value="HIR57007.1"/>
    <property type="molecule type" value="Genomic_DNA"/>
</dbReference>
<organism evidence="6 7">
    <name type="scientific">Candidatus Gallacutalibacter pullicola</name>
    <dbReference type="NCBI Taxonomy" id="2840830"/>
    <lineage>
        <taxon>Bacteria</taxon>
        <taxon>Bacillati</taxon>
        <taxon>Bacillota</taxon>
        <taxon>Clostridia</taxon>
        <taxon>Eubacteriales</taxon>
        <taxon>Candidatus Gallacutalibacter</taxon>
    </lineage>
</organism>
<dbReference type="InterPro" id="IPR051214">
    <property type="entry name" value="GH32_Enzymes"/>
</dbReference>
<evidence type="ECO:0000259" key="5">
    <source>
        <dbReference type="Pfam" id="PF00251"/>
    </source>
</evidence>
<evidence type="ECO:0000256" key="2">
    <source>
        <dbReference type="ARBA" id="ARBA00012758"/>
    </source>
</evidence>
<dbReference type="GO" id="GO:0005975">
    <property type="term" value="P:carbohydrate metabolic process"/>
    <property type="evidence" value="ECO:0007669"/>
    <property type="project" value="InterPro"/>
</dbReference>
<feature type="domain" description="Glycosyl hydrolase family 32 N-terminal" evidence="5">
    <location>
        <begin position="19"/>
        <end position="204"/>
    </location>
</feature>
<dbReference type="Proteomes" id="UP000886785">
    <property type="component" value="Unassembled WGS sequence"/>
</dbReference>
<dbReference type="InterPro" id="IPR001362">
    <property type="entry name" value="Glyco_hydro_32"/>
</dbReference>
<dbReference type="Pfam" id="PF00251">
    <property type="entry name" value="Glyco_hydro_32N"/>
    <property type="match status" value="1"/>
</dbReference>
<dbReference type="InterPro" id="IPR023296">
    <property type="entry name" value="Glyco_hydro_beta-prop_sf"/>
</dbReference>
<evidence type="ECO:0000256" key="1">
    <source>
        <dbReference type="ARBA" id="ARBA00009902"/>
    </source>
</evidence>
<reference evidence="6" key="2">
    <citation type="journal article" date="2021" name="PeerJ">
        <title>Extensive microbial diversity within the chicken gut microbiome revealed by metagenomics and culture.</title>
        <authorList>
            <person name="Gilroy R."/>
            <person name="Ravi A."/>
            <person name="Getino M."/>
            <person name="Pursley I."/>
            <person name="Horton D.L."/>
            <person name="Alikhan N.F."/>
            <person name="Baker D."/>
            <person name="Gharbi K."/>
            <person name="Hall N."/>
            <person name="Watson M."/>
            <person name="Adriaenssens E.M."/>
            <person name="Foster-Nyarko E."/>
            <person name="Jarju S."/>
            <person name="Secka A."/>
            <person name="Antonio M."/>
            <person name="Oren A."/>
            <person name="Chaudhuri R.R."/>
            <person name="La Ragione R."/>
            <person name="Hildebrand F."/>
            <person name="Pallen M.J."/>
        </authorList>
    </citation>
    <scope>NUCLEOTIDE SEQUENCE</scope>
    <source>
        <strain evidence="6">ChiSjej1B19-7085</strain>
    </source>
</reference>
<dbReference type="AlphaFoldDB" id="A0A9D1J118"/>
<name>A0A9D1J118_9FIRM</name>
<evidence type="ECO:0000256" key="3">
    <source>
        <dbReference type="ARBA" id="ARBA00022801"/>
    </source>
</evidence>
<dbReference type="Gene3D" id="2.115.10.20">
    <property type="entry name" value="Glycosyl hydrolase domain, family 43"/>
    <property type="match status" value="1"/>
</dbReference>
<comment type="similarity">
    <text evidence="1">Belongs to the glycosyl hydrolase 32 family.</text>
</comment>
<proteinExistence type="inferred from homology"/>
<gene>
    <name evidence="6" type="ORF">IAA54_05005</name>
</gene>
<dbReference type="InterPro" id="IPR013148">
    <property type="entry name" value="Glyco_hydro_32_N"/>
</dbReference>
<sequence>MYLPRSFYSDLGDVEVIERDGILHLFHLVLPNRDLIAHAISRDGLSWKACAPAIRTGDPGEMDDDMIRTISVTKRDDLYYMLYTATSRQEAGRVERTGLAISKDLYSWEKYPERIVAQADPKYYETELSKTRAIAFRDPKPLEVDGKYYCTVCARAALGPRFRKGCAALMVSDDLIHWKAKAPLFMPGLFDEVECPQLYRIGEYFYLFGSIIEEQTQRYWISKNIDGPFYTPSNSQLFPVHSHYAGRLCRFDGKDIFACWTSCIQDGDHPFGLRTVLGEPIRYVPSILEVHQNPDGTLHMASWQGWDNYQKKKTPLTDLQWIWGNISGELKQNQNNLTLSSQEGFSLYADSENHESFTLNGKLKLSTGEAGLFFRGDDQAGGYFIRFRPAEYRAALIRHTNHPEQDRFCYQVMQESPCSALDRWVPFQLRSIGAEIEFSLDGHILFSTVSSTRLSGRIGCYAICGEFLLSDLELISMRQPENQ</sequence>
<reference evidence="6" key="1">
    <citation type="submission" date="2020-10" db="EMBL/GenBank/DDBJ databases">
        <authorList>
            <person name="Gilroy R."/>
        </authorList>
    </citation>
    <scope>NUCLEOTIDE SEQUENCE</scope>
    <source>
        <strain evidence="6">ChiSjej1B19-7085</strain>
    </source>
</reference>
<evidence type="ECO:0000313" key="7">
    <source>
        <dbReference type="Proteomes" id="UP000886785"/>
    </source>
</evidence>
<keyword evidence="3" id="KW-0378">Hydrolase</keyword>
<dbReference type="SMART" id="SM00640">
    <property type="entry name" value="Glyco_32"/>
    <property type="match status" value="1"/>
</dbReference>
<accession>A0A9D1J118</accession>
<dbReference type="EC" id="3.2.1.26" evidence="2"/>
<dbReference type="PANTHER" id="PTHR43101:SF1">
    <property type="entry name" value="BETA-FRUCTOSIDASE"/>
    <property type="match status" value="1"/>
</dbReference>